<reference evidence="4 5" key="1">
    <citation type="journal article" date="2014" name="Genome Biol. Evol.">
        <title>The secreted proteins of Achlya hypogyna and Thraustotheca clavata identify the ancestral oomycete secretome and reveal gene acquisitions by horizontal gene transfer.</title>
        <authorList>
            <person name="Misner I."/>
            <person name="Blouin N."/>
            <person name="Leonard G."/>
            <person name="Richards T.A."/>
            <person name="Lane C.E."/>
        </authorList>
    </citation>
    <scope>NUCLEOTIDE SEQUENCE [LARGE SCALE GENOMIC DNA]</scope>
    <source>
        <strain evidence="4 5">ATCC 48635</strain>
    </source>
</reference>
<dbReference type="InterPro" id="IPR029071">
    <property type="entry name" value="Ubiquitin-like_domsf"/>
</dbReference>
<dbReference type="AlphaFoldDB" id="A0A1V9ZB55"/>
<dbReference type="GO" id="GO:0016055">
    <property type="term" value="P:Wnt signaling pathway"/>
    <property type="evidence" value="ECO:0007669"/>
    <property type="project" value="UniProtKB-KW"/>
</dbReference>
<dbReference type="GO" id="GO:0072318">
    <property type="term" value="P:clathrin coat disassembly"/>
    <property type="evidence" value="ECO:0007669"/>
    <property type="project" value="TreeGrafter"/>
</dbReference>
<name>A0A1V9ZB55_ACHHY</name>
<evidence type="ECO:0000256" key="2">
    <source>
        <dbReference type="SAM" id="MobiDB-lite"/>
    </source>
</evidence>
<dbReference type="FunFam" id="1.10.287.110:FF:000002">
    <property type="entry name" value="putative tyrosine-protein phosphatase auxilin isoform X2"/>
    <property type="match status" value="1"/>
</dbReference>
<dbReference type="STRING" id="1202772.A0A1V9ZB55"/>
<protein>
    <recommendedName>
        <fullName evidence="3">J domain-containing protein</fullName>
    </recommendedName>
</protein>
<dbReference type="GO" id="GO:0072583">
    <property type="term" value="P:clathrin-dependent endocytosis"/>
    <property type="evidence" value="ECO:0007669"/>
    <property type="project" value="TreeGrafter"/>
</dbReference>
<feature type="region of interest" description="Disordered" evidence="2">
    <location>
        <begin position="109"/>
        <end position="211"/>
    </location>
</feature>
<proteinExistence type="predicted"/>
<dbReference type="Proteomes" id="UP000243579">
    <property type="component" value="Unassembled WGS sequence"/>
</dbReference>
<evidence type="ECO:0000313" key="4">
    <source>
        <dbReference type="EMBL" id="OQR95157.1"/>
    </source>
</evidence>
<dbReference type="EMBL" id="JNBR01000334">
    <property type="protein sequence ID" value="OQR95157.1"/>
    <property type="molecule type" value="Genomic_DNA"/>
</dbReference>
<keyword evidence="5" id="KW-1185">Reference proteome</keyword>
<dbReference type="SUPFAM" id="SSF54236">
    <property type="entry name" value="Ubiquitin-like"/>
    <property type="match status" value="1"/>
</dbReference>
<dbReference type="PANTHER" id="PTHR23172:SF19">
    <property type="entry name" value="J DOMAIN-CONTAINING PROTEIN"/>
    <property type="match status" value="1"/>
</dbReference>
<dbReference type="InterPro" id="IPR036869">
    <property type="entry name" value="J_dom_sf"/>
</dbReference>
<keyword evidence="1" id="KW-0879">Wnt signaling pathway</keyword>
<dbReference type="CDD" id="cd06257">
    <property type="entry name" value="DnaJ"/>
    <property type="match status" value="1"/>
</dbReference>
<dbReference type="PROSITE" id="PS50076">
    <property type="entry name" value="DNAJ_2"/>
    <property type="match status" value="1"/>
</dbReference>
<dbReference type="SUPFAM" id="SSF46565">
    <property type="entry name" value="Chaperone J-domain"/>
    <property type="match status" value="1"/>
</dbReference>
<dbReference type="InterPro" id="IPR001623">
    <property type="entry name" value="DnaJ_domain"/>
</dbReference>
<dbReference type="GO" id="GO:0031982">
    <property type="term" value="C:vesicle"/>
    <property type="evidence" value="ECO:0007669"/>
    <property type="project" value="TreeGrafter"/>
</dbReference>
<gene>
    <name evidence="4" type="ORF">ACHHYP_00355</name>
</gene>
<dbReference type="InterPro" id="IPR001158">
    <property type="entry name" value="DIX"/>
</dbReference>
<dbReference type="InterPro" id="IPR038207">
    <property type="entry name" value="DIX_dom_sf"/>
</dbReference>
<dbReference type="OrthoDB" id="1717591at2759"/>
<sequence>MAEGTWAFYYLQAEDGEDRSHPNAFRIPGAKEITLSDVHKHFPLGNPSGFHFRFRLNNGDTFYWMDVASPSAVVPMVNGRVICKVLRLHRPTKKGLVLTRKPVYTLKGVAAPRTASSGPEPKRPAKYSDTPVEPKTTSRPSAPAPKAAPKPQASGESFEDFLAGAPKTATPPVDLMDGGGATWSAPKATPPVRRPSPPPPPVSAPPKDFNDDCGQTVGPVTLADMDKHKVSADGSQVYNPDLVDKSTKSDHVRAAMLQREADKAADIERARQELLARDQAKTQLEAAKASAVIALGPKLKNWAEDNGRKKNIRTLISTMHQILWPDAKWAEVNMGKLLTPNDVKKQYRRAIMVVHPDKAGGRTAEQLVIAERIFDAVNSAWDEFARTEMK</sequence>
<dbReference type="PANTHER" id="PTHR23172">
    <property type="entry name" value="AUXILIN/CYCLIN G-ASSOCIATED KINASE-RELATED"/>
    <property type="match status" value="1"/>
</dbReference>
<dbReference type="Gene3D" id="1.10.287.110">
    <property type="entry name" value="DnaJ domain"/>
    <property type="match status" value="1"/>
</dbReference>
<dbReference type="Gene3D" id="2.40.240.130">
    <property type="match status" value="1"/>
</dbReference>
<feature type="compositionally biased region" description="Pro residues" evidence="2">
    <location>
        <begin position="188"/>
        <end position="204"/>
    </location>
</feature>
<dbReference type="GO" id="GO:0030276">
    <property type="term" value="F:clathrin binding"/>
    <property type="evidence" value="ECO:0007669"/>
    <property type="project" value="TreeGrafter"/>
</dbReference>
<comment type="caution">
    <text evidence="4">The sequence shown here is derived from an EMBL/GenBank/DDBJ whole genome shotgun (WGS) entry which is preliminary data.</text>
</comment>
<dbReference type="Pfam" id="PF00778">
    <property type="entry name" value="DIX"/>
    <property type="match status" value="1"/>
</dbReference>
<evidence type="ECO:0000256" key="1">
    <source>
        <dbReference type="ARBA" id="ARBA00022687"/>
    </source>
</evidence>
<accession>A0A1V9ZB55</accession>
<evidence type="ECO:0000313" key="5">
    <source>
        <dbReference type="Proteomes" id="UP000243579"/>
    </source>
</evidence>
<organism evidence="4 5">
    <name type="scientific">Achlya hypogyna</name>
    <name type="common">Oomycete</name>
    <name type="synonym">Protoachlya hypogyna</name>
    <dbReference type="NCBI Taxonomy" id="1202772"/>
    <lineage>
        <taxon>Eukaryota</taxon>
        <taxon>Sar</taxon>
        <taxon>Stramenopiles</taxon>
        <taxon>Oomycota</taxon>
        <taxon>Saprolegniomycetes</taxon>
        <taxon>Saprolegniales</taxon>
        <taxon>Achlyaceae</taxon>
        <taxon>Achlya</taxon>
    </lineage>
</organism>
<dbReference type="GO" id="GO:0005737">
    <property type="term" value="C:cytoplasm"/>
    <property type="evidence" value="ECO:0007669"/>
    <property type="project" value="TreeGrafter"/>
</dbReference>
<feature type="domain" description="J" evidence="3">
    <location>
        <begin position="327"/>
        <end position="390"/>
    </location>
</feature>
<evidence type="ECO:0000259" key="3">
    <source>
        <dbReference type="PROSITE" id="PS50076"/>
    </source>
</evidence>